<organism evidence="1 2">
    <name type="scientific">Hypsibius exemplaris</name>
    <name type="common">Freshwater tardigrade</name>
    <dbReference type="NCBI Taxonomy" id="2072580"/>
    <lineage>
        <taxon>Eukaryota</taxon>
        <taxon>Metazoa</taxon>
        <taxon>Ecdysozoa</taxon>
        <taxon>Tardigrada</taxon>
        <taxon>Eutardigrada</taxon>
        <taxon>Parachela</taxon>
        <taxon>Hypsibioidea</taxon>
        <taxon>Hypsibiidae</taxon>
        <taxon>Hypsibius</taxon>
    </lineage>
</organism>
<accession>A0A9X6RJQ3</accession>
<protein>
    <submittedName>
        <fullName evidence="1">Uncharacterized protein</fullName>
    </submittedName>
</protein>
<proteinExistence type="predicted"/>
<comment type="caution">
    <text evidence="1">The sequence shown here is derived from an EMBL/GenBank/DDBJ whole genome shotgun (WGS) entry which is preliminary data.</text>
</comment>
<gene>
    <name evidence="1" type="ORF">BV898_14892</name>
</gene>
<keyword evidence="2" id="KW-1185">Reference proteome</keyword>
<dbReference type="AlphaFoldDB" id="A0A9X6RJQ3"/>
<reference evidence="2" key="1">
    <citation type="submission" date="2017-01" db="EMBL/GenBank/DDBJ databases">
        <title>Comparative genomics of anhydrobiosis in the tardigrade Hypsibius dujardini.</title>
        <authorList>
            <person name="Yoshida Y."/>
            <person name="Koutsovoulos G."/>
            <person name="Laetsch D."/>
            <person name="Stevens L."/>
            <person name="Kumar S."/>
            <person name="Horikawa D."/>
            <person name="Ishino K."/>
            <person name="Komine S."/>
            <person name="Tomita M."/>
            <person name="Blaxter M."/>
            <person name="Arakawa K."/>
        </authorList>
    </citation>
    <scope>NUCLEOTIDE SEQUENCE [LARGE SCALE GENOMIC DNA]</scope>
    <source>
        <strain evidence="2">Z151</strain>
    </source>
</reference>
<sequence length="91" mass="10332">MKPDKLAKLDMVIRICLSTITNTNIDRRSVTTSDSSRQQRKFGHSQIFPGVDLDDATAKPARRWEAVTGIPIPVESKTQKWWDTSLSTQCR</sequence>
<dbReference type="Proteomes" id="UP000192578">
    <property type="component" value="Unassembled WGS sequence"/>
</dbReference>
<evidence type="ECO:0000313" key="2">
    <source>
        <dbReference type="Proteomes" id="UP000192578"/>
    </source>
</evidence>
<dbReference type="EMBL" id="MTYJ01000190">
    <property type="protein sequence ID" value="OWA50373.1"/>
    <property type="molecule type" value="Genomic_DNA"/>
</dbReference>
<name>A0A9X6RJQ3_HYPEX</name>
<evidence type="ECO:0000313" key="1">
    <source>
        <dbReference type="EMBL" id="OWA50373.1"/>
    </source>
</evidence>